<dbReference type="GO" id="GO:0016992">
    <property type="term" value="F:lipoate synthase activity"/>
    <property type="evidence" value="ECO:0007669"/>
    <property type="project" value="UniProtKB-UniRule"/>
</dbReference>
<keyword evidence="4 8" id="KW-0479">Metal-binding</keyword>
<evidence type="ECO:0000256" key="8">
    <source>
        <dbReference type="HAMAP-Rule" id="MF_00206"/>
    </source>
</evidence>
<evidence type="ECO:0000313" key="11">
    <source>
        <dbReference type="Proteomes" id="UP000027442"/>
    </source>
</evidence>
<dbReference type="SMART" id="SM00729">
    <property type="entry name" value="Elp3"/>
    <property type="match status" value="1"/>
</dbReference>
<keyword evidence="6 8" id="KW-0411">Iron-sulfur</keyword>
<dbReference type="InterPro" id="IPR003698">
    <property type="entry name" value="Lipoyl_synth"/>
</dbReference>
<dbReference type="PANTHER" id="PTHR10949">
    <property type="entry name" value="LIPOYL SYNTHASE"/>
    <property type="match status" value="1"/>
</dbReference>
<dbReference type="CDD" id="cd01335">
    <property type="entry name" value="Radical_SAM"/>
    <property type="match status" value="1"/>
</dbReference>
<evidence type="ECO:0000256" key="4">
    <source>
        <dbReference type="ARBA" id="ARBA00022723"/>
    </source>
</evidence>
<dbReference type="NCBIfam" id="TIGR00510">
    <property type="entry name" value="lipA"/>
    <property type="match status" value="1"/>
</dbReference>
<dbReference type="InterPro" id="IPR013785">
    <property type="entry name" value="Aldolase_TIM"/>
</dbReference>
<feature type="binding site" evidence="8">
    <location>
        <position position="43"/>
    </location>
    <ligand>
        <name>[4Fe-4S] cluster</name>
        <dbReference type="ChEBI" id="CHEBI:49883"/>
        <label>1</label>
    </ligand>
</feature>
<comment type="similarity">
    <text evidence="8">Belongs to the radical SAM superfamily. Lipoyl synthase family.</text>
</comment>
<dbReference type="HAMAP" id="MF_00206">
    <property type="entry name" value="Lipoyl_synth"/>
    <property type="match status" value="1"/>
</dbReference>
<keyword evidence="11" id="KW-1185">Reference proteome</keyword>
<evidence type="ECO:0000256" key="3">
    <source>
        <dbReference type="ARBA" id="ARBA00022691"/>
    </source>
</evidence>
<dbReference type="Proteomes" id="UP000027442">
    <property type="component" value="Unassembled WGS sequence"/>
</dbReference>
<dbReference type="SFLD" id="SFLDG01058">
    <property type="entry name" value="lipoyl_synthase_like"/>
    <property type="match status" value="1"/>
</dbReference>
<evidence type="ECO:0000313" key="10">
    <source>
        <dbReference type="EMBL" id="KDR52067.1"/>
    </source>
</evidence>
<evidence type="ECO:0000256" key="5">
    <source>
        <dbReference type="ARBA" id="ARBA00023004"/>
    </source>
</evidence>
<protein>
    <recommendedName>
        <fullName evidence="8">Lipoyl synthase</fullName>
        <ecNumber evidence="8">2.8.1.8</ecNumber>
    </recommendedName>
    <alternativeName>
        <fullName evidence="8">Lip-syn</fullName>
        <shortName evidence="8">LS</shortName>
    </alternativeName>
    <alternativeName>
        <fullName evidence="8">Lipoate synthase</fullName>
    </alternativeName>
    <alternativeName>
        <fullName evidence="8">Lipoic acid synthase</fullName>
    </alternativeName>
    <alternativeName>
        <fullName evidence="8">Sulfur insertion protein LipA</fullName>
    </alternativeName>
</protein>
<dbReference type="InterPro" id="IPR058240">
    <property type="entry name" value="rSAM_sf"/>
</dbReference>
<sequence>MEEQSKRKPYLRKPKWLYTTIEGGEKYGFVEKTLEENGLHTICSSGKCPNKGHCWKSGTATFMILGDRCTRACRFCATQTGHPLPPDPHEPLKIARSVKAMELRHCVITSVDRDDLADKGSAHWAETIRRIREYCPEIIIEVLIPDYRGQELQTVLDAAPDIVGHNLETVERLTPGVRHRATYRNSMGTLREIAERGFIAKTGIMVGLGETQEEVKALLQEAYDVGCRMITIGQYLQPSENQLDVVEYVHPDTFLDYKRTAVRMGYDNAESSPLVRSSYMAEQSFISMLVRKKKLEGKNKGEKVKE</sequence>
<dbReference type="RefSeq" id="WP_018967673.1">
    <property type="nucleotide sequence ID" value="NZ_KB899216.1"/>
</dbReference>
<comment type="catalytic activity">
    <reaction evidence="7 8">
        <text>[[Fe-S] cluster scaffold protein carrying a second [4Fe-4S](2+) cluster] + N(6)-octanoyl-L-lysyl-[protein] + 2 oxidized [2Fe-2S]-[ferredoxin] + 2 S-adenosyl-L-methionine + 4 H(+) = [[Fe-S] cluster scaffold protein] + N(6)-[(R)-dihydrolipoyl]-L-lysyl-[protein] + 4 Fe(3+) + 2 hydrogen sulfide + 2 5'-deoxyadenosine + 2 L-methionine + 2 reduced [2Fe-2S]-[ferredoxin]</text>
        <dbReference type="Rhea" id="RHEA:16585"/>
        <dbReference type="Rhea" id="RHEA-COMP:9928"/>
        <dbReference type="Rhea" id="RHEA-COMP:10000"/>
        <dbReference type="Rhea" id="RHEA-COMP:10001"/>
        <dbReference type="Rhea" id="RHEA-COMP:10475"/>
        <dbReference type="Rhea" id="RHEA-COMP:14568"/>
        <dbReference type="Rhea" id="RHEA-COMP:14569"/>
        <dbReference type="ChEBI" id="CHEBI:15378"/>
        <dbReference type="ChEBI" id="CHEBI:17319"/>
        <dbReference type="ChEBI" id="CHEBI:29034"/>
        <dbReference type="ChEBI" id="CHEBI:29919"/>
        <dbReference type="ChEBI" id="CHEBI:33722"/>
        <dbReference type="ChEBI" id="CHEBI:33737"/>
        <dbReference type="ChEBI" id="CHEBI:33738"/>
        <dbReference type="ChEBI" id="CHEBI:57844"/>
        <dbReference type="ChEBI" id="CHEBI:59789"/>
        <dbReference type="ChEBI" id="CHEBI:78809"/>
        <dbReference type="ChEBI" id="CHEBI:83100"/>
        <dbReference type="EC" id="2.8.1.8"/>
    </reaction>
</comment>
<keyword evidence="3 8" id="KW-0949">S-adenosyl-L-methionine</keyword>
<proteinExistence type="inferred from homology"/>
<comment type="subcellular location">
    <subcellularLocation>
        <location evidence="8">Cytoplasm</location>
    </subcellularLocation>
</comment>
<feature type="binding site" evidence="8">
    <location>
        <position position="73"/>
    </location>
    <ligand>
        <name>[4Fe-4S] cluster</name>
        <dbReference type="ChEBI" id="CHEBI:49883"/>
        <label>2</label>
        <note>4Fe-4S-S-AdoMet</note>
    </ligand>
</feature>
<comment type="cofactor">
    <cofactor evidence="8">
        <name>[4Fe-4S] cluster</name>
        <dbReference type="ChEBI" id="CHEBI:49883"/>
    </cofactor>
    <text evidence="8">Binds 2 [4Fe-4S] clusters per subunit. One cluster is coordinated with 3 cysteines and an exchangeable S-adenosyl-L-methionine.</text>
</comment>
<dbReference type="EMBL" id="JNGW01000078">
    <property type="protein sequence ID" value="KDR52067.1"/>
    <property type="molecule type" value="Genomic_DNA"/>
</dbReference>
<dbReference type="SFLD" id="SFLDF00271">
    <property type="entry name" value="lipoyl_synthase"/>
    <property type="match status" value="1"/>
</dbReference>
<feature type="binding site" evidence="8">
    <location>
        <position position="76"/>
    </location>
    <ligand>
        <name>[4Fe-4S] cluster</name>
        <dbReference type="ChEBI" id="CHEBI:49883"/>
        <label>2</label>
        <note>4Fe-4S-S-AdoMet</note>
    </ligand>
</feature>
<keyword evidence="2 8" id="KW-0808">Transferase</keyword>
<feature type="binding site" evidence="8">
    <location>
        <position position="69"/>
    </location>
    <ligand>
        <name>[4Fe-4S] cluster</name>
        <dbReference type="ChEBI" id="CHEBI:49883"/>
        <label>2</label>
        <note>4Fe-4S-S-AdoMet</note>
    </ligand>
</feature>
<organism evidence="10 11">
    <name type="scientific">Hoylesella loescheii DSM 19665 = JCM 12249 = ATCC 15930</name>
    <dbReference type="NCBI Taxonomy" id="1122985"/>
    <lineage>
        <taxon>Bacteria</taxon>
        <taxon>Pseudomonadati</taxon>
        <taxon>Bacteroidota</taxon>
        <taxon>Bacteroidia</taxon>
        <taxon>Bacteroidales</taxon>
        <taxon>Prevotellaceae</taxon>
        <taxon>Hoylesella</taxon>
    </lineage>
</organism>
<feature type="binding site" evidence="8">
    <location>
        <position position="278"/>
    </location>
    <ligand>
        <name>[4Fe-4S] cluster</name>
        <dbReference type="ChEBI" id="CHEBI:49883"/>
        <label>1</label>
    </ligand>
</feature>
<keyword evidence="1 8" id="KW-0004">4Fe-4S</keyword>
<dbReference type="UniPathway" id="UPA00538">
    <property type="reaction ID" value="UER00593"/>
</dbReference>
<dbReference type="GO" id="GO:0009249">
    <property type="term" value="P:protein lipoylation"/>
    <property type="evidence" value="ECO:0007669"/>
    <property type="project" value="UniProtKB-UniRule"/>
</dbReference>
<feature type="domain" description="Radical SAM core" evidence="9">
    <location>
        <begin position="55"/>
        <end position="267"/>
    </location>
</feature>
<evidence type="ECO:0000256" key="6">
    <source>
        <dbReference type="ARBA" id="ARBA00023014"/>
    </source>
</evidence>
<evidence type="ECO:0000256" key="2">
    <source>
        <dbReference type="ARBA" id="ARBA00022679"/>
    </source>
</evidence>
<comment type="caution">
    <text evidence="10">The sequence shown here is derived from an EMBL/GenBank/DDBJ whole genome shotgun (WGS) entry which is preliminary data.</text>
</comment>
<gene>
    <name evidence="8" type="primary">lipA</name>
    <name evidence="10" type="ORF">HMPREF1991_01842</name>
</gene>
<evidence type="ECO:0000259" key="9">
    <source>
        <dbReference type="PROSITE" id="PS51918"/>
    </source>
</evidence>
<accession>A0A069QH93</accession>
<keyword evidence="5 8" id="KW-0408">Iron</keyword>
<dbReference type="GO" id="GO:0046872">
    <property type="term" value="F:metal ion binding"/>
    <property type="evidence" value="ECO:0007669"/>
    <property type="project" value="UniProtKB-KW"/>
</dbReference>
<dbReference type="PROSITE" id="PS51918">
    <property type="entry name" value="RADICAL_SAM"/>
    <property type="match status" value="1"/>
</dbReference>
<dbReference type="eggNOG" id="COG0320">
    <property type="taxonomic scope" value="Bacteria"/>
</dbReference>
<evidence type="ECO:0000256" key="7">
    <source>
        <dbReference type="ARBA" id="ARBA00047326"/>
    </source>
</evidence>
<dbReference type="GO" id="GO:0051539">
    <property type="term" value="F:4 iron, 4 sulfur cluster binding"/>
    <property type="evidence" value="ECO:0007669"/>
    <property type="project" value="UniProtKB-UniRule"/>
</dbReference>
<dbReference type="SUPFAM" id="SSF102114">
    <property type="entry name" value="Radical SAM enzymes"/>
    <property type="match status" value="1"/>
</dbReference>
<dbReference type="GO" id="GO:0005737">
    <property type="term" value="C:cytoplasm"/>
    <property type="evidence" value="ECO:0007669"/>
    <property type="project" value="UniProtKB-SubCell"/>
</dbReference>
<dbReference type="AlphaFoldDB" id="A0A069QH93"/>
<feature type="binding site" evidence="8">
    <location>
        <position position="48"/>
    </location>
    <ligand>
        <name>[4Fe-4S] cluster</name>
        <dbReference type="ChEBI" id="CHEBI:49883"/>
        <label>1</label>
    </ligand>
</feature>
<reference evidence="10 11" key="1">
    <citation type="submission" date="2013-08" db="EMBL/GenBank/DDBJ databases">
        <authorList>
            <person name="Weinstock G."/>
            <person name="Sodergren E."/>
            <person name="Wylie T."/>
            <person name="Fulton L."/>
            <person name="Fulton R."/>
            <person name="Fronick C."/>
            <person name="O'Laughlin M."/>
            <person name="Godfrey J."/>
            <person name="Miner T."/>
            <person name="Herter B."/>
            <person name="Appelbaum E."/>
            <person name="Cordes M."/>
            <person name="Lek S."/>
            <person name="Wollam A."/>
            <person name="Pepin K.H."/>
            <person name="Palsikar V.B."/>
            <person name="Mitreva M."/>
            <person name="Wilson R.K."/>
        </authorList>
    </citation>
    <scope>NUCLEOTIDE SEQUENCE [LARGE SCALE GENOMIC DNA]</scope>
    <source>
        <strain evidence="10 11">ATCC 15930</strain>
    </source>
</reference>
<evidence type="ECO:0000256" key="1">
    <source>
        <dbReference type="ARBA" id="ARBA00022485"/>
    </source>
</evidence>
<dbReference type="HOGENOM" id="CLU_033144_2_1_10"/>
<feature type="binding site" evidence="8">
    <location>
        <position position="54"/>
    </location>
    <ligand>
        <name>[4Fe-4S] cluster</name>
        <dbReference type="ChEBI" id="CHEBI:49883"/>
        <label>1</label>
    </ligand>
</feature>
<dbReference type="InterPro" id="IPR006638">
    <property type="entry name" value="Elp3/MiaA/NifB-like_rSAM"/>
</dbReference>
<comment type="pathway">
    <text evidence="8">Protein modification; protein lipoylation via endogenous pathway; protein N(6)-(lipoyl)lysine from octanoyl-[acyl-carrier-protein]: step 2/2.</text>
</comment>
<keyword evidence="8" id="KW-0963">Cytoplasm</keyword>
<dbReference type="InterPro" id="IPR007197">
    <property type="entry name" value="rSAM"/>
</dbReference>
<comment type="function">
    <text evidence="8">Catalyzes the radical-mediated insertion of two sulfur atoms into the C-6 and C-8 positions of the octanoyl moiety bound to the lipoyl domains of lipoate-dependent enzymes, thereby converting the octanoylated domains into lipoylated derivatives.</text>
</comment>
<name>A0A069QH93_HOYLO</name>
<dbReference type="Pfam" id="PF04055">
    <property type="entry name" value="Radical_SAM"/>
    <property type="match status" value="1"/>
</dbReference>
<dbReference type="PATRIC" id="fig|1122985.7.peg.1918"/>
<dbReference type="NCBIfam" id="NF009544">
    <property type="entry name" value="PRK12928.1"/>
    <property type="match status" value="1"/>
</dbReference>
<dbReference type="PANTHER" id="PTHR10949:SF0">
    <property type="entry name" value="LIPOYL SYNTHASE, MITOCHONDRIAL"/>
    <property type="match status" value="1"/>
</dbReference>
<dbReference type="Gene3D" id="3.20.20.70">
    <property type="entry name" value="Aldolase class I"/>
    <property type="match status" value="1"/>
</dbReference>
<dbReference type="NCBIfam" id="NF004019">
    <property type="entry name" value="PRK05481.1"/>
    <property type="match status" value="1"/>
</dbReference>
<dbReference type="EC" id="2.8.1.8" evidence="8"/>
<dbReference type="PIRSF" id="PIRSF005963">
    <property type="entry name" value="Lipoyl_synth"/>
    <property type="match status" value="1"/>
</dbReference>
<dbReference type="SFLD" id="SFLDS00029">
    <property type="entry name" value="Radical_SAM"/>
    <property type="match status" value="1"/>
</dbReference>